<dbReference type="GO" id="GO:0010043">
    <property type="term" value="P:response to zinc ion"/>
    <property type="evidence" value="ECO:0007669"/>
    <property type="project" value="UniProtKB-ARBA"/>
</dbReference>
<dbReference type="GO" id="GO:0009298">
    <property type="term" value="P:GDP-mannose biosynthetic process"/>
    <property type="evidence" value="ECO:0007669"/>
    <property type="project" value="UniProtKB-UniPathway"/>
</dbReference>
<evidence type="ECO:0000256" key="8">
    <source>
        <dbReference type="RuleBase" id="RU000611"/>
    </source>
</evidence>
<evidence type="ECO:0000256" key="3">
    <source>
        <dbReference type="ARBA" id="ARBA00010772"/>
    </source>
</evidence>
<name>J3N9G9_ORYBR</name>
<dbReference type="InterPro" id="IPR001250">
    <property type="entry name" value="Man6P_Isoase-1"/>
</dbReference>
<evidence type="ECO:0000256" key="4">
    <source>
        <dbReference type="ARBA" id="ARBA00011956"/>
    </source>
</evidence>
<reference evidence="13" key="2">
    <citation type="submission" date="2013-04" db="UniProtKB">
        <authorList>
            <consortium name="EnsemblPlants"/>
        </authorList>
    </citation>
    <scope>IDENTIFICATION</scope>
</reference>
<evidence type="ECO:0000259" key="10">
    <source>
        <dbReference type="Pfam" id="PF01238"/>
    </source>
</evidence>
<comment type="similarity">
    <text evidence="3 9">Belongs to the mannose-6-phosphate isomerase type 1 family.</text>
</comment>
<dbReference type="UniPathway" id="UPA00126">
    <property type="reaction ID" value="UER00423"/>
</dbReference>
<dbReference type="GO" id="GO:0046686">
    <property type="term" value="P:response to cadmium ion"/>
    <property type="evidence" value="ECO:0007669"/>
    <property type="project" value="UniProtKB-ARBA"/>
</dbReference>
<dbReference type="Pfam" id="PF20512">
    <property type="entry name" value="PMI_typeI_hel"/>
    <property type="match status" value="1"/>
</dbReference>
<reference evidence="13" key="1">
    <citation type="journal article" date="2013" name="Nat. Commun.">
        <title>Whole-genome sequencing of Oryza brachyantha reveals mechanisms underlying Oryza genome evolution.</title>
        <authorList>
            <person name="Chen J."/>
            <person name="Huang Q."/>
            <person name="Gao D."/>
            <person name="Wang J."/>
            <person name="Lang Y."/>
            <person name="Liu T."/>
            <person name="Li B."/>
            <person name="Bai Z."/>
            <person name="Luis Goicoechea J."/>
            <person name="Liang C."/>
            <person name="Chen C."/>
            <person name="Zhang W."/>
            <person name="Sun S."/>
            <person name="Liao Y."/>
            <person name="Zhang X."/>
            <person name="Yang L."/>
            <person name="Song C."/>
            <person name="Wang M."/>
            <person name="Shi J."/>
            <person name="Liu G."/>
            <person name="Liu J."/>
            <person name="Zhou H."/>
            <person name="Zhou W."/>
            <person name="Yu Q."/>
            <person name="An N."/>
            <person name="Chen Y."/>
            <person name="Cai Q."/>
            <person name="Wang B."/>
            <person name="Liu B."/>
            <person name="Min J."/>
            <person name="Huang Y."/>
            <person name="Wu H."/>
            <person name="Li Z."/>
            <person name="Zhang Y."/>
            <person name="Yin Y."/>
            <person name="Song W."/>
            <person name="Jiang J."/>
            <person name="Jackson S.A."/>
            <person name="Wing R.A."/>
            <person name="Wang J."/>
            <person name="Chen M."/>
        </authorList>
    </citation>
    <scope>NUCLEOTIDE SEQUENCE [LARGE SCALE GENOMIC DNA]</scope>
    <source>
        <strain evidence="13">cv. IRGC 101232</strain>
    </source>
</reference>
<dbReference type="EnsemblPlants" id="OB11G24550.1">
    <property type="protein sequence ID" value="OB11G24550.1"/>
    <property type="gene ID" value="OB11G24550"/>
</dbReference>
<evidence type="ECO:0000256" key="6">
    <source>
        <dbReference type="ARBA" id="ARBA00022833"/>
    </source>
</evidence>
<dbReference type="CDD" id="cd07011">
    <property type="entry name" value="cupin_PMI_type_I_N"/>
    <property type="match status" value="1"/>
</dbReference>
<dbReference type="Gene3D" id="1.10.441.10">
    <property type="entry name" value="Phosphomannose Isomerase, domain 2"/>
    <property type="match status" value="1"/>
</dbReference>
<keyword evidence="5" id="KW-0479">Metal-binding</keyword>
<dbReference type="AlphaFoldDB" id="J3N9G9"/>
<dbReference type="Proteomes" id="UP000006038">
    <property type="component" value="Chromosome 11"/>
</dbReference>
<comment type="cofactor">
    <cofactor evidence="8">
        <name>Zn(2+)</name>
        <dbReference type="ChEBI" id="CHEBI:29105"/>
    </cofactor>
    <text evidence="8">Binds 1 zinc ion per subunit.</text>
</comment>
<dbReference type="GO" id="GO:0005975">
    <property type="term" value="P:carbohydrate metabolic process"/>
    <property type="evidence" value="ECO:0007669"/>
    <property type="project" value="InterPro"/>
</dbReference>
<dbReference type="FunFam" id="1.10.441.10:FF:000001">
    <property type="entry name" value="Mannose-6-phosphate isomerase"/>
    <property type="match status" value="1"/>
</dbReference>
<dbReference type="InterPro" id="IPR018050">
    <property type="entry name" value="Pmannose_isomerase-type1_CS"/>
</dbReference>
<dbReference type="OMA" id="GECCYYA"/>
<protein>
    <recommendedName>
        <fullName evidence="4 8">Mannose-6-phosphate isomerase</fullName>
        <ecNumber evidence="4 8">5.3.1.8</ecNumber>
    </recommendedName>
</protein>
<dbReference type="HOGENOM" id="CLU_026967_2_3_1"/>
<proteinExistence type="inferred from homology"/>
<dbReference type="eggNOG" id="KOG2757">
    <property type="taxonomic scope" value="Eukaryota"/>
</dbReference>
<dbReference type="GO" id="GO:0033591">
    <property type="term" value="P:response to L-ascorbic acid"/>
    <property type="evidence" value="ECO:0007669"/>
    <property type="project" value="UniProtKB-ARBA"/>
</dbReference>
<evidence type="ECO:0000256" key="9">
    <source>
        <dbReference type="RuleBase" id="RU004189"/>
    </source>
</evidence>
<dbReference type="Pfam" id="PF01238">
    <property type="entry name" value="PMI_typeI_C"/>
    <property type="match status" value="1"/>
</dbReference>
<dbReference type="STRING" id="4533.J3N9G9"/>
<dbReference type="SUPFAM" id="SSF51182">
    <property type="entry name" value="RmlC-like cupins"/>
    <property type="match status" value="1"/>
</dbReference>
<evidence type="ECO:0000256" key="2">
    <source>
        <dbReference type="ARBA" id="ARBA00004666"/>
    </source>
</evidence>
<keyword evidence="6 8" id="KW-0862">Zinc</keyword>
<dbReference type="GO" id="GO:0008270">
    <property type="term" value="F:zinc ion binding"/>
    <property type="evidence" value="ECO:0007669"/>
    <property type="project" value="InterPro"/>
</dbReference>
<evidence type="ECO:0000256" key="5">
    <source>
        <dbReference type="ARBA" id="ARBA00022723"/>
    </source>
</evidence>
<dbReference type="PANTHER" id="PTHR10309">
    <property type="entry name" value="MANNOSE-6-PHOSPHATE ISOMERASE"/>
    <property type="match status" value="1"/>
</dbReference>
<comment type="pathway">
    <text evidence="2">Nucleotide-sugar biosynthesis; GDP-alpha-D-mannose biosynthesis; alpha-D-mannose 1-phosphate from D-fructose 6-phosphate: step 1/2.</text>
</comment>
<evidence type="ECO:0000256" key="7">
    <source>
        <dbReference type="ARBA" id="ARBA00023235"/>
    </source>
</evidence>
<evidence type="ECO:0000313" key="13">
    <source>
        <dbReference type="EnsemblPlants" id="OB11G24550.1"/>
    </source>
</evidence>
<dbReference type="InterPro" id="IPR011051">
    <property type="entry name" value="RmlC_Cupin_sf"/>
</dbReference>
<comment type="catalytic activity">
    <reaction evidence="1 8">
        <text>D-mannose 6-phosphate = D-fructose 6-phosphate</text>
        <dbReference type="Rhea" id="RHEA:12356"/>
        <dbReference type="ChEBI" id="CHEBI:58735"/>
        <dbReference type="ChEBI" id="CHEBI:61527"/>
        <dbReference type="EC" id="5.3.1.8"/>
    </reaction>
</comment>
<dbReference type="PRINTS" id="PR00714">
    <property type="entry name" value="MAN6PISMRASE"/>
</dbReference>
<evidence type="ECO:0000259" key="12">
    <source>
        <dbReference type="Pfam" id="PF20512"/>
    </source>
</evidence>
<dbReference type="GO" id="GO:0004476">
    <property type="term" value="F:mannose-6-phosphate isomerase activity"/>
    <property type="evidence" value="ECO:0007669"/>
    <property type="project" value="UniProtKB-EC"/>
</dbReference>
<dbReference type="EC" id="5.3.1.8" evidence="4 8"/>
<feature type="domain" description="Phosphomannose isomerase type I catalytic" evidence="11">
    <location>
        <begin position="8"/>
        <end position="61"/>
    </location>
</feature>
<dbReference type="NCBIfam" id="TIGR00218">
    <property type="entry name" value="manA"/>
    <property type="match status" value="1"/>
</dbReference>
<dbReference type="InterPro" id="IPR016305">
    <property type="entry name" value="Mannose-6-P_Isomerase"/>
</dbReference>
<dbReference type="Gene3D" id="2.60.120.10">
    <property type="entry name" value="Jelly Rolls"/>
    <property type="match status" value="2"/>
</dbReference>
<organism evidence="13">
    <name type="scientific">Oryza brachyantha</name>
    <name type="common">malo sina</name>
    <dbReference type="NCBI Taxonomy" id="4533"/>
    <lineage>
        <taxon>Eukaryota</taxon>
        <taxon>Viridiplantae</taxon>
        <taxon>Streptophyta</taxon>
        <taxon>Embryophyta</taxon>
        <taxon>Tracheophyta</taxon>
        <taxon>Spermatophyta</taxon>
        <taxon>Magnoliopsida</taxon>
        <taxon>Liliopsida</taxon>
        <taxon>Poales</taxon>
        <taxon>Poaceae</taxon>
        <taxon>BOP clade</taxon>
        <taxon>Oryzoideae</taxon>
        <taxon>Oryzeae</taxon>
        <taxon>Oryzinae</taxon>
        <taxon>Oryza</taxon>
    </lineage>
</organism>
<keyword evidence="7 8" id="KW-0413">Isomerase</keyword>
<accession>J3N9G9</accession>
<dbReference type="PROSITE" id="PS00965">
    <property type="entry name" value="PMI_I_1"/>
    <property type="match status" value="1"/>
</dbReference>
<dbReference type="InterPro" id="IPR046458">
    <property type="entry name" value="PMI_typeI_hel"/>
</dbReference>
<dbReference type="InterPro" id="IPR046457">
    <property type="entry name" value="PMI_typeI_cat"/>
</dbReference>
<evidence type="ECO:0000259" key="11">
    <source>
        <dbReference type="Pfam" id="PF20511"/>
    </source>
</evidence>
<dbReference type="PROSITE" id="PS00966">
    <property type="entry name" value="PMI_I_2"/>
    <property type="match status" value="1"/>
</dbReference>
<dbReference type="Pfam" id="PF20511">
    <property type="entry name" value="PMI_typeI_cat"/>
    <property type="match status" value="1"/>
</dbReference>
<dbReference type="InterPro" id="IPR014710">
    <property type="entry name" value="RmlC-like_jellyroll"/>
</dbReference>
<dbReference type="Gramene" id="OB11G24550.1">
    <property type="protein sequence ID" value="OB11G24550.1"/>
    <property type="gene ID" value="OB11G24550"/>
</dbReference>
<sequence>MGIYSIRVRVLSVAKALSIQAHPDRDLARALHALRPSTYRDDNHKPEMAVAVTEFRALCGFIGVQELKDVLRTVPEVRELVGKEEAAKLLAAKELDGGIGVKSHLQSAFTKLMTASEETVSEAVSKLKSRLNIESKVRTLTKKEQLVLSLEMQFPEDVGVLSAFFFNYVKLNPGEALYIGANEPHAYLSGECVECMATSDNVVRAGLTPKYKDVQTLCSMLTYKQNFPEILRGDPIQAHVTRYTPPSEEFEVDRCLLPQGESVTMSPVPGPSIFLVMTGEGEIRADSMLDEGKAKVGDVFFVPAHTEVRIFGSGPGCMQLYRAGVNSRFFS</sequence>
<dbReference type="PANTHER" id="PTHR10309:SF7">
    <property type="entry name" value="MANNOSE-6-PHOSPHATE ISOMERASE"/>
    <property type="match status" value="1"/>
</dbReference>
<feature type="domain" description="Phosphomannose isomerase type I C-terminal" evidence="10">
    <location>
        <begin position="243"/>
        <end position="287"/>
    </location>
</feature>
<dbReference type="InterPro" id="IPR046456">
    <property type="entry name" value="PMI_typeI_C"/>
</dbReference>
<dbReference type="FunFam" id="2.60.120.10:FF:000044">
    <property type="entry name" value="Mannose-6-phosphate isomerase"/>
    <property type="match status" value="1"/>
</dbReference>
<feature type="domain" description="Phosphomannose isomerase type I helical insertion" evidence="12">
    <location>
        <begin position="80"/>
        <end position="165"/>
    </location>
</feature>
<evidence type="ECO:0000256" key="1">
    <source>
        <dbReference type="ARBA" id="ARBA00000757"/>
    </source>
</evidence>
<evidence type="ECO:0000313" key="14">
    <source>
        <dbReference type="Proteomes" id="UP000006038"/>
    </source>
</evidence>
<keyword evidence="14" id="KW-1185">Reference proteome</keyword>
<dbReference type="GO" id="GO:0005829">
    <property type="term" value="C:cytosol"/>
    <property type="evidence" value="ECO:0007669"/>
    <property type="project" value="TreeGrafter"/>
</dbReference>